<dbReference type="PIRSF" id="PIRSF001434">
    <property type="entry name" value="CGS"/>
    <property type="match status" value="1"/>
</dbReference>
<dbReference type="FunFam" id="3.40.640.10:FF:000046">
    <property type="entry name" value="Cystathionine gamma-lyase"/>
    <property type="match status" value="1"/>
</dbReference>
<evidence type="ECO:0000313" key="9">
    <source>
        <dbReference type="EMBL" id="MBP5855401.1"/>
    </source>
</evidence>
<dbReference type="NCBIfam" id="TIGR01324">
    <property type="entry name" value="cysta_beta_ly_B"/>
    <property type="match status" value="1"/>
</dbReference>
<dbReference type="InterPro" id="IPR000277">
    <property type="entry name" value="Cys/Met-Metab_PyrdxlP-dep_enz"/>
</dbReference>
<feature type="region of interest" description="Disordered" evidence="8">
    <location>
        <begin position="1"/>
        <end position="20"/>
    </location>
</feature>
<evidence type="ECO:0000256" key="6">
    <source>
        <dbReference type="PIRSR" id="PIRSR001434-2"/>
    </source>
</evidence>
<dbReference type="PANTHER" id="PTHR43500:SF1">
    <property type="entry name" value="CYSTATHIONINE BETA-LYASE-RELATED"/>
    <property type="match status" value="1"/>
</dbReference>
<dbReference type="Gene3D" id="3.40.640.10">
    <property type="entry name" value="Type I PLP-dependent aspartate aminotransferase-like (Major domain)"/>
    <property type="match status" value="1"/>
</dbReference>
<dbReference type="Gene3D" id="3.90.1150.10">
    <property type="entry name" value="Aspartate Aminotransferase, domain 1"/>
    <property type="match status" value="1"/>
</dbReference>
<evidence type="ECO:0000256" key="5">
    <source>
        <dbReference type="ARBA" id="ARBA00047517"/>
    </source>
</evidence>
<dbReference type="GO" id="GO:0019450">
    <property type="term" value="P:L-cysteine catabolic process to pyruvate"/>
    <property type="evidence" value="ECO:0007669"/>
    <property type="project" value="TreeGrafter"/>
</dbReference>
<dbReference type="Proteomes" id="UP000672602">
    <property type="component" value="Unassembled WGS sequence"/>
</dbReference>
<proteinExistence type="inferred from homology"/>
<evidence type="ECO:0000256" key="7">
    <source>
        <dbReference type="RuleBase" id="RU362118"/>
    </source>
</evidence>
<dbReference type="InterPro" id="IPR006233">
    <property type="entry name" value="Cys_b_lyase_bac"/>
</dbReference>
<feature type="modified residue" description="N6-(pyridoxal phosphate)lysine" evidence="6">
    <location>
        <position position="201"/>
    </location>
</feature>
<comment type="catalytic activity">
    <reaction evidence="5">
        <text>L,L-cystathionine + H2O = L-homocysteine + pyruvate + NH4(+)</text>
        <dbReference type="Rhea" id="RHEA:13965"/>
        <dbReference type="ChEBI" id="CHEBI:15361"/>
        <dbReference type="ChEBI" id="CHEBI:15377"/>
        <dbReference type="ChEBI" id="CHEBI:28938"/>
        <dbReference type="ChEBI" id="CHEBI:58161"/>
        <dbReference type="ChEBI" id="CHEBI:58199"/>
    </reaction>
</comment>
<dbReference type="EC" id="4.4.1.8" evidence="9"/>
<dbReference type="GO" id="GO:0019346">
    <property type="term" value="P:transsulfuration"/>
    <property type="evidence" value="ECO:0007669"/>
    <property type="project" value="InterPro"/>
</dbReference>
<sequence>MERDTRITHAGRTPRDYKGAVNPPVYRASTVLQPHIEDFEARRGEMLYGRFGTPTTRALTNAISDLEGAAETFPCSCGLNAITATILAYAKPGGHFLVTDSAYFPVRKFCEGMLKTLGVETEYFDPRIGGEDLAKLIRPETFMVWLESPGSLTFEIQDVPALAKAAKAAGVPTALDNTWGASHFFRPIEHGVDISVLAATKYHVGHSDAMMGLIACAPDAVEPVRAAVTQLGVTAGTEEVYLCHRGLRTLSVRLERHQKNGIEVARWLEDRPEISKVLHPALESHPDHALWKRDFEGACGLFACVVKAPSKAKLVDMIDGMELFGIGASWGGYESLILTGYPEKMRTATRWEADGFLIRLHVGLEDPKDLIADLEAGLGRLR</sequence>
<dbReference type="PANTHER" id="PTHR43500">
    <property type="entry name" value="CYSTATHIONINE BETA-LYASE-RELATED"/>
    <property type="match status" value="1"/>
</dbReference>
<accession>A0A8J7V0U1</accession>
<name>A0A8J7V0U1_9PROT</name>
<organism evidence="9 10">
    <name type="scientific">Marivibrio halodurans</name>
    <dbReference type="NCBI Taxonomy" id="2039722"/>
    <lineage>
        <taxon>Bacteria</taxon>
        <taxon>Pseudomonadati</taxon>
        <taxon>Pseudomonadota</taxon>
        <taxon>Alphaproteobacteria</taxon>
        <taxon>Rhodospirillales</taxon>
        <taxon>Rhodospirillaceae</taxon>
        <taxon>Marivibrio</taxon>
    </lineage>
</organism>
<comment type="similarity">
    <text evidence="2 7">Belongs to the trans-sulfuration enzymes family.</text>
</comment>
<protein>
    <submittedName>
        <fullName evidence="9">Cystathionine beta-lyase</fullName>
        <ecNumber evidence="9">4.4.1.8</ecNumber>
    </submittedName>
</protein>
<feature type="compositionally biased region" description="Basic and acidic residues" evidence="8">
    <location>
        <begin position="1"/>
        <end position="18"/>
    </location>
</feature>
<dbReference type="InterPro" id="IPR015422">
    <property type="entry name" value="PyrdxlP-dep_Trfase_small"/>
</dbReference>
<evidence type="ECO:0000256" key="1">
    <source>
        <dbReference type="ARBA" id="ARBA00001933"/>
    </source>
</evidence>
<gene>
    <name evidence="9" type="primary">metC</name>
    <name evidence="9" type="ORF">KAJ83_00135</name>
</gene>
<dbReference type="GO" id="GO:0047804">
    <property type="term" value="F:cysteine-S-conjugate beta-lyase activity"/>
    <property type="evidence" value="ECO:0007669"/>
    <property type="project" value="InterPro"/>
</dbReference>
<keyword evidence="4 9" id="KW-0456">Lyase</keyword>
<dbReference type="InterPro" id="IPR015424">
    <property type="entry name" value="PyrdxlP-dep_Trfase"/>
</dbReference>
<evidence type="ECO:0000313" key="10">
    <source>
        <dbReference type="Proteomes" id="UP000672602"/>
    </source>
</evidence>
<dbReference type="SUPFAM" id="SSF53383">
    <property type="entry name" value="PLP-dependent transferases"/>
    <property type="match status" value="1"/>
</dbReference>
<dbReference type="RefSeq" id="WP_210679995.1">
    <property type="nucleotide sequence ID" value="NZ_JAGMWN010000001.1"/>
</dbReference>
<evidence type="ECO:0000256" key="3">
    <source>
        <dbReference type="ARBA" id="ARBA00022898"/>
    </source>
</evidence>
<dbReference type="InterPro" id="IPR015421">
    <property type="entry name" value="PyrdxlP-dep_Trfase_major"/>
</dbReference>
<keyword evidence="10" id="KW-1185">Reference proteome</keyword>
<evidence type="ECO:0000256" key="2">
    <source>
        <dbReference type="ARBA" id="ARBA00009077"/>
    </source>
</evidence>
<comment type="caution">
    <text evidence="9">The sequence shown here is derived from an EMBL/GenBank/DDBJ whole genome shotgun (WGS) entry which is preliminary data.</text>
</comment>
<comment type="cofactor">
    <cofactor evidence="1 7">
        <name>pyridoxal 5'-phosphate</name>
        <dbReference type="ChEBI" id="CHEBI:597326"/>
    </cofactor>
</comment>
<evidence type="ECO:0000256" key="4">
    <source>
        <dbReference type="ARBA" id="ARBA00023239"/>
    </source>
</evidence>
<dbReference type="Pfam" id="PF01053">
    <property type="entry name" value="Cys_Met_Meta_PP"/>
    <property type="match status" value="1"/>
</dbReference>
<dbReference type="EMBL" id="JAGMWN010000001">
    <property type="protein sequence ID" value="MBP5855401.1"/>
    <property type="molecule type" value="Genomic_DNA"/>
</dbReference>
<reference evidence="9" key="1">
    <citation type="submission" date="2021-04" db="EMBL/GenBank/DDBJ databases">
        <authorList>
            <person name="Zhang D.-C."/>
        </authorList>
    </citation>
    <scope>NUCLEOTIDE SEQUENCE</scope>
    <source>
        <strain evidence="9">CGMCC 1.15697</strain>
    </source>
</reference>
<dbReference type="GO" id="GO:0030170">
    <property type="term" value="F:pyridoxal phosphate binding"/>
    <property type="evidence" value="ECO:0007669"/>
    <property type="project" value="InterPro"/>
</dbReference>
<dbReference type="AlphaFoldDB" id="A0A8J7V0U1"/>
<evidence type="ECO:0000256" key="8">
    <source>
        <dbReference type="SAM" id="MobiDB-lite"/>
    </source>
</evidence>
<keyword evidence="3 6" id="KW-0663">Pyridoxal phosphate</keyword>